<dbReference type="InterPro" id="IPR002508">
    <property type="entry name" value="MurNAc-LAA_cat"/>
</dbReference>
<name>A0A1T4KQJ3_9BACT</name>
<dbReference type="PANTHER" id="PTHR30404:SF0">
    <property type="entry name" value="N-ACETYLMURAMOYL-L-ALANINE AMIDASE AMIC"/>
    <property type="match status" value="1"/>
</dbReference>
<dbReference type="Pfam" id="PF05569">
    <property type="entry name" value="Peptidase_M56"/>
    <property type="match status" value="1"/>
</dbReference>
<keyword evidence="7" id="KW-1185">Reference proteome</keyword>
<dbReference type="InterPro" id="IPR037066">
    <property type="entry name" value="Plug_dom_sf"/>
</dbReference>
<dbReference type="CDD" id="cd07341">
    <property type="entry name" value="M56_BlaR1_MecR1_like"/>
    <property type="match status" value="1"/>
</dbReference>
<dbReference type="GO" id="GO:0030288">
    <property type="term" value="C:outer membrane-bounded periplasmic space"/>
    <property type="evidence" value="ECO:0007669"/>
    <property type="project" value="TreeGrafter"/>
</dbReference>
<protein>
    <recommendedName>
        <fullName evidence="2">N-acetylmuramoyl-L-alanine amidase</fullName>
        <ecNumber evidence="2">3.5.1.28</ecNumber>
    </recommendedName>
</protein>
<dbReference type="CDD" id="cd02696">
    <property type="entry name" value="MurNAc-LAA"/>
    <property type="match status" value="1"/>
</dbReference>
<dbReference type="EC" id="3.5.1.28" evidence="2"/>
<dbReference type="InterPro" id="IPR008756">
    <property type="entry name" value="Peptidase_M56"/>
</dbReference>
<dbReference type="Pfam" id="PF01520">
    <property type="entry name" value="Amidase_3"/>
    <property type="match status" value="1"/>
</dbReference>
<keyword evidence="4" id="KW-0812">Transmembrane</keyword>
<feature type="domain" description="MurNAc-LAA" evidence="5">
    <location>
        <begin position="400"/>
        <end position="519"/>
    </location>
</feature>
<evidence type="ECO:0000256" key="2">
    <source>
        <dbReference type="ARBA" id="ARBA00011901"/>
    </source>
</evidence>
<dbReference type="OrthoDB" id="9814002at2"/>
<dbReference type="PANTHER" id="PTHR30404">
    <property type="entry name" value="N-ACETYLMURAMOYL-L-ALANINE AMIDASE"/>
    <property type="match status" value="1"/>
</dbReference>
<proteinExistence type="predicted"/>
<dbReference type="AlphaFoldDB" id="A0A1T4KQJ3"/>
<keyword evidence="4" id="KW-1133">Transmembrane helix</keyword>
<dbReference type="Proteomes" id="UP000190888">
    <property type="component" value="Unassembled WGS sequence"/>
</dbReference>
<feature type="transmembrane region" description="Helical" evidence="4">
    <location>
        <begin position="6"/>
        <end position="25"/>
    </location>
</feature>
<dbReference type="Gene3D" id="3.30.1150.10">
    <property type="match status" value="1"/>
</dbReference>
<feature type="transmembrane region" description="Helical" evidence="4">
    <location>
        <begin position="96"/>
        <end position="118"/>
    </location>
</feature>
<dbReference type="Gene3D" id="2.170.130.10">
    <property type="entry name" value="TonB-dependent receptor, plug domain"/>
    <property type="match status" value="1"/>
</dbReference>
<gene>
    <name evidence="6" type="ORF">SAMN04488132_10258</name>
</gene>
<dbReference type="GO" id="GO:0009253">
    <property type="term" value="P:peptidoglycan catabolic process"/>
    <property type="evidence" value="ECO:0007669"/>
    <property type="project" value="InterPro"/>
</dbReference>
<feature type="transmembrane region" description="Helical" evidence="4">
    <location>
        <begin position="37"/>
        <end position="56"/>
    </location>
</feature>
<sequence length="842" mass="94809">MLTTAYYFVQVILCSAVMMGYYMLVLRNKKFHQYNRFYLLAVAVLSWLVPLIKIQLNPGNADINPEMMRLLAVLADNNSAIEATVANPQFTFNWELLVTGVYIAVTGMFLFFLVRGIYRLYRLLRTHSCKNVGDVYLILTQAEGTPFSFFRYIFWNDEIDIRSEAGKQILQHELTHVRQRHTIDKLVVQILLIGGWFNPFFWLLKKEMEMIHEFIADKKAVNNGDTALLAQMLLTAAYPKRKFELAHPFFFSPIKRRLLMLTNNADPRFSYLRRLVVLPLLAVVVVFFAFRNKEYNQGKTISVETVVESVVNSIAASVSGKDEPAASASMASIALNGRYTVVIDAGHGGADNGTFGADGTSEKSITLELAKLIKELNANDRINIELTRSKDITQSVAERNRMITELRPELVISLHCNSALAREADKSSGMEIMISQQTASPEKKEGNHRIASYMANTLKANGATKIIDNSARKLYMIDQPSCPAVLFEAGYITNPSDLAKLKTASYRERLAVSLLNAIQYYLKGLEYNARTNDTPTFEADTIRFLTKGSGDDLILSRPEGANRLQFSTVNNIKDDNLFDRWKVDSTRRPLFVINGELVSQEEFRQLNPNSVTDVRILKDQAAIDKYGEPARNGVIDIRTRKDSVKLWISLPNKENSEYQAFLNANPDVKAYRWSVEPASFIVTLKDGTTETYLINNPESMKRAERKYDKLPVMPKLPAKTIQLKADSIHLSDVTVRATRTPPPQVLPECKEGTAGFLKYISSNINVKSIRANGAPAGQYQIAMSFMVDAGGRISDFRTDKVNGYGIDAEMARLIKEGPGWNPAKRDNVPVAYRQRVVINFAV</sequence>
<feature type="transmembrane region" description="Helical" evidence="4">
    <location>
        <begin position="186"/>
        <end position="204"/>
    </location>
</feature>
<accession>A0A1T4KQJ3</accession>
<dbReference type="InterPro" id="IPR050695">
    <property type="entry name" value="N-acetylmuramoyl_amidase_3"/>
</dbReference>
<organism evidence="6 7">
    <name type="scientific">Sediminibacterium ginsengisoli</name>
    <dbReference type="NCBI Taxonomy" id="413434"/>
    <lineage>
        <taxon>Bacteria</taxon>
        <taxon>Pseudomonadati</taxon>
        <taxon>Bacteroidota</taxon>
        <taxon>Chitinophagia</taxon>
        <taxon>Chitinophagales</taxon>
        <taxon>Chitinophagaceae</taxon>
        <taxon>Sediminibacterium</taxon>
    </lineage>
</organism>
<dbReference type="STRING" id="413434.SAMN04488132_10258"/>
<dbReference type="SMART" id="SM00646">
    <property type="entry name" value="Ami_3"/>
    <property type="match status" value="1"/>
</dbReference>
<dbReference type="RefSeq" id="WP_078830039.1">
    <property type="nucleotide sequence ID" value="NZ_FUWH01000002.1"/>
</dbReference>
<dbReference type="GO" id="GO:0008745">
    <property type="term" value="F:N-acetylmuramoyl-L-alanine amidase activity"/>
    <property type="evidence" value="ECO:0007669"/>
    <property type="project" value="UniProtKB-EC"/>
</dbReference>
<evidence type="ECO:0000313" key="6">
    <source>
        <dbReference type="EMBL" id="SJZ44685.1"/>
    </source>
</evidence>
<comment type="catalytic activity">
    <reaction evidence="1">
        <text>Hydrolyzes the link between N-acetylmuramoyl residues and L-amino acid residues in certain cell-wall glycopeptides.</text>
        <dbReference type="EC" id="3.5.1.28"/>
    </reaction>
</comment>
<dbReference type="SUPFAM" id="SSF53187">
    <property type="entry name" value="Zn-dependent exopeptidases"/>
    <property type="match status" value="1"/>
</dbReference>
<evidence type="ECO:0000256" key="1">
    <source>
        <dbReference type="ARBA" id="ARBA00001561"/>
    </source>
</evidence>
<dbReference type="SUPFAM" id="SSF56935">
    <property type="entry name" value="Porins"/>
    <property type="match status" value="1"/>
</dbReference>
<evidence type="ECO:0000256" key="4">
    <source>
        <dbReference type="SAM" id="Phobius"/>
    </source>
</evidence>
<evidence type="ECO:0000259" key="5">
    <source>
        <dbReference type="SMART" id="SM00646"/>
    </source>
</evidence>
<dbReference type="EMBL" id="FUWH01000002">
    <property type="protein sequence ID" value="SJZ44685.1"/>
    <property type="molecule type" value="Genomic_DNA"/>
</dbReference>
<dbReference type="SUPFAM" id="SSF74653">
    <property type="entry name" value="TolA/TonB C-terminal domain"/>
    <property type="match status" value="1"/>
</dbReference>
<evidence type="ECO:0000256" key="3">
    <source>
        <dbReference type="ARBA" id="ARBA00022801"/>
    </source>
</evidence>
<keyword evidence="3" id="KW-0378">Hydrolase</keyword>
<keyword evidence="4" id="KW-0472">Membrane</keyword>
<evidence type="ECO:0000313" key="7">
    <source>
        <dbReference type="Proteomes" id="UP000190888"/>
    </source>
</evidence>
<reference evidence="6 7" key="1">
    <citation type="submission" date="2017-02" db="EMBL/GenBank/DDBJ databases">
        <authorList>
            <person name="Peterson S.W."/>
        </authorList>
    </citation>
    <scope>NUCLEOTIDE SEQUENCE [LARGE SCALE GENOMIC DNA]</scope>
    <source>
        <strain evidence="6 7">DSM 22335</strain>
    </source>
</reference>
<dbReference type="Gene3D" id="3.40.630.40">
    <property type="entry name" value="Zn-dependent exopeptidases"/>
    <property type="match status" value="1"/>
</dbReference>